<dbReference type="Pfam" id="PF01088">
    <property type="entry name" value="Peptidase_C12"/>
    <property type="match status" value="1"/>
</dbReference>
<evidence type="ECO:0000256" key="8">
    <source>
        <dbReference type="PIRSR" id="PIRSR038120-1"/>
    </source>
</evidence>
<dbReference type="GO" id="GO:0033044">
    <property type="term" value="P:regulation of chromosome organization"/>
    <property type="evidence" value="ECO:0000318"/>
    <property type="project" value="GO_Central"/>
</dbReference>
<keyword evidence="4 7" id="KW-0833">Ubl conjugation pathway</keyword>
<dbReference type="GO" id="GO:0016579">
    <property type="term" value="P:protein deubiquitination"/>
    <property type="evidence" value="ECO:0007669"/>
    <property type="project" value="InterPro"/>
</dbReference>
<dbReference type="PIRSF" id="PIRSF038120">
    <property type="entry name" value="Ubiquitinyl_hydrolase_UCH37"/>
    <property type="match status" value="1"/>
</dbReference>
<dbReference type="Pfam" id="PF18031">
    <property type="entry name" value="UCH_C"/>
    <property type="match status" value="1"/>
</dbReference>
<name>B3SA37_TRIAD</name>
<keyword evidence="16" id="KW-1185">Reference proteome</keyword>
<dbReference type="InterPro" id="IPR017390">
    <property type="entry name" value="Ubiquitinyl_hydrolase_UCH37"/>
</dbReference>
<comment type="similarity">
    <text evidence="2 7 10 11">Belongs to the peptidase C12 family.</text>
</comment>
<keyword evidence="5 7" id="KW-0378">Hydrolase</keyword>
<evidence type="ECO:0000256" key="3">
    <source>
        <dbReference type="ARBA" id="ARBA00022670"/>
    </source>
</evidence>
<keyword evidence="3 7" id="KW-0645">Protease</keyword>
<dbReference type="eggNOG" id="KOG2778">
    <property type="taxonomic scope" value="Eukaryota"/>
</dbReference>
<evidence type="ECO:0000313" key="15">
    <source>
        <dbReference type="EMBL" id="EDV20452.1"/>
    </source>
</evidence>
<feature type="region of interest" description="Disordered" evidence="13">
    <location>
        <begin position="332"/>
        <end position="358"/>
    </location>
</feature>
<dbReference type="EMBL" id="DS985260">
    <property type="protein sequence ID" value="EDV20452.1"/>
    <property type="molecule type" value="Genomic_DNA"/>
</dbReference>
<evidence type="ECO:0000313" key="16">
    <source>
        <dbReference type="Proteomes" id="UP000009022"/>
    </source>
</evidence>
<dbReference type="Gene3D" id="3.40.532.10">
    <property type="entry name" value="Peptidase C12, ubiquitin carboxyl-terminal hydrolase"/>
    <property type="match status" value="1"/>
</dbReference>
<dbReference type="EC" id="3.4.19.12" evidence="7 11"/>
<dbReference type="Proteomes" id="UP000009022">
    <property type="component" value="Unassembled WGS sequence"/>
</dbReference>
<evidence type="ECO:0000256" key="5">
    <source>
        <dbReference type="ARBA" id="ARBA00022801"/>
    </source>
</evidence>
<dbReference type="PROSITE" id="PS52049">
    <property type="entry name" value="ULD"/>
    <property type="match status" value="1"/>
</dbReference>
<dbReference type="InterPro" id="IPR001578">
    <property type="entry name" value="Peptidase_C12_UCH"/>
</dbReference>
<dbReference type="PROSITE" id="PS52048">
    <property type="entry name" value="UCH_DOMAIN"/>
    <property type="match status" value="1"/>
</dbReference>
<dbReference type="RefSeq" id="XP_002117146.1">
    <property type="nucleotide sequence ID" value="XM_002117110.1"/>
</dbReference>
<dbReference type="InParanoid" id="B3SA37"/>
<sequence length="358" mass="40950">MADDDGAGNWCLIDSDPRIFTELIKGFGVTGVQVEELWSLEKEEFEKLKPIHGLVFLFKWRPGEETVGSLVQDSRQIYFAKQVINNACATQAVLSVLLNCNHKDVQLGEMLYKFKEFSADFDPTMRGLSLSNMDIIRQVHNSFARQQMFEFENSSNKSEEAFHFVAYVPINGRLYELDGLKDGPIDLGKCGEDWITAVKPILESRMTSYATGEIRFNLMAVVSDHKMKLEADLEKLQSNLSDLEGKLSKLDTKKDTEAYLKLKNEYATVELKMNEANHQLRVEEEKRLRYKIEHAKRDHNYLPMIVQLLKCLAKDGRLVELTEKAEQRQKAVTAAALERRKRKLDSGKESSDDKDSGK</sequence>
<accession>B3SA37</accession>
<dbReference type="PANTHER" id="PTHR10589">
    <property type="entry name" value="UBIQUITIN CARBOXYL-TERMINAL HYDROLASE"/>
    <property type="match status" value="1"/>
</dbReference>
<dbReference type="CDD" id="cd09617">
    <property type="entry name" value="Peptidase_C12_UCH37_BAP1"/>
    <property type="match status" value="1"/>
</dbReference>
<evidence type="ECO:0000256" key="6">
    <source>
        <dbReference type="ARBA" id="ARBA00022807"/>
    </source>
</evidence>
<evidence type="ECO:0000256" key="11">
    <source>
        <dbReference type="RuleBase" id="RU361215"/>
    </source>
</evidence>
<evidence type="ECO:0000256" key="12">
    <source>
        <dbReference type="SAM" id="Coils"/>
    </source>
</evidence>
<feature type="site" description="Transition state stabilizer" evidence="10">
    <location>
        <position position="82"/>
    </location>
</feature>
<dbReference type="PANTHER" id="PTHR10589:SF16">
    <property type="entry name" value="UBIQUITIN CARBOXYL-TERMINAL HYDROLASE ISOZYME L5"/>
    <property type="match status" value="1"/>
</dbReference>
<evidence type="ECO:0000256" key="1">
    <source>
        <dbReference type="ARBA" id="ARBA00000707"/>
    </source>
</evidence>
<evidence type="ECO:0000259" key="14">
    <source>
        <dbReference type="PROSITE" id="PS52048"/>
    </source>
</evidence>
<dbReference type="GO" id="GO:0006511">
    <property type="term" value="P:ubiquitin-dependent protein catabolic process"/>
    <property type="evidence" value="ECO:0007669"/>
    <property type="project" value="UniProtKB-UniRule"/>
</dbReference>
<dbReference type="InterPro" id="IPR038765">
    <property type="entry name" value="Papain-like_cys_pep_sf"/>
</dbReference>
<proteinExistence type="inferred from homology"/>
<evidence type="ECO:0000256" key="7">
    <source>
        <dbReference type="PIRNR" id="PIRNR038120"/>
    </source>
</evidence>
<evidence type="ECO:0000256" key="10">
    <source>
        <dbReference type="PROSITE-ProRule" id="PRU01393"/>
    </source>
</evidence>
<evidence type="ECO:0000256" key="4">
    <source>
        <dbReference type="ARBA" id="ARBA00022786"/>
    </source>
</evidence>
<comment type="catalytic activity">
    <reaction evidence="1 7 10 11">
        <text>Thiol-dependent hydrolysis of ester, thioester, amide, peptide and isopeptide bonds formed by the C-terminal Gly of ubiquitin (a 76-residue protein attached to proteins as an intracellular targeting signal).</text>
        <dbReference type="EC" id="3.4.19.12"/>
    </reaction>
</comment>
<feature type="coiled-coil region" evidence="12">
    <location>
        <begin position="219"/>
        <end position="293"/>
    </location>
</feature>
<dbReference type="GO" id="GO:0004843">
    <property type="term" value="F:cysteine-type deubiquitinase activity"/>
    <property type="evidence" value="ECO:0000318"/>
    <property type="project" value="GO_Central"/>
</dbReference>
<feature type="site" description="Important for enzyme activity" evidence="9 10">
    <location>
        <position position="178"/>
    </location>
</feature>
<feature type="domain" description="UCH catalytic" evidence="14">
    <location>
        <begin position="9"/>
        <end position="223"/>
    </location>
</feature>
<dbReference type="CTD" id="6758358"/>
<dbReference type="PRINTS" id="PR00707">
    <property type="entry name" value="UBCTHYDRLASE"/>
</dbReference>
<organism evidence="15 16">
    <name type="scientific">Trichoplax adhaerens</name>
    <name type="common">Trichoplax reptans</name>
    <dbReference type="NCBI Taxonomy" id="10228"/>
    <lineage>
        <taxon>Eukaryota</taxon>
        <taxon>Metazoa</taxon>
        <taxon>Placozoa</taxon>
        <taxon>Uniplacotomia</taxon>
        <taxon>Trichoplacea</taxon>
        <taxon>Trichoplacidae</taxon>
        <taxon>Trichoplax</taxon>
    </lineage>
</organism>
<dbReference type="OrthoDB" id="1924260at2759"/>
<dbReference type="MEROPS" id="C12.005"/>
<feature type="active site" description="Nucleophile" evidence="8 10">
    <location>
        <position position="88"/>
    </location>
</feature>
<evidence type="ECO:0000256" key="9">
    <source>
        <dbReference type="PIRSR" id="PIRSR038120-2"/>
    </source>
</evidence>
<dbReference type="GeneID" id="6758358"/>
<dbReference type="OMA" id="YIQYEIQ"/>
<dbReference type="FunFam" id="3.40.532.10:FF:000009">
    <property type="entry name" value="Ubiquitin carboxyl-terminal hydrolase"/>
    <property type="match status" value="1"/>
</dbReference>
<dbReference type="STRING" id="10228.B3SA37"/>
<protein>
    <recommendedName>
        <fullName evidence="7 11">Ubiquitin carboxyl-terminal hydrolase</fullName>
        <ecNumber evidence="7 11">3.4.19.12</ecNumber>
    </recommendedName>
</protein>
<dbReference type="SUPFAM" id="SSF54001">
    <property type="entry name" value="Cysteine proteinases"/>
    <property type="match status" value="1"/>
</dbReference>
<dbReference type="HOGENOM" id="CLU_018316_0_1_1"/>
<keyword evidence="12" id="KW-0175">Coiled coil</keyword>
<dbReference type="InterPro" id="IPR041507">
    <property type="entry name" value="UCH_C"/>
</dbReference>
<dbReference type="AlphaFoldDB" id="B3SA37"/>
<dbReference type="InterPro" id="IPR036959">
    <property type="entry name" value="Peptidase_C12_UCH_sf"/>
</dbReference>
<evidence type="ECO:0000256" key="2">
    <source>
        <dbReference type="ARBA" id="ARBA00009326"/>
    </source>
</evidence>
<evidence type="ECO:0000256" key="13">
    <source>
        <dbReference type="SAM" id="MobiDB-lite"/>
    </source>
</evidence>
<reference evidence="15 16" key="1">
    <citation type="journal article" date="2008" name="Nature">
        <title>The Trichoplax genome and the nature of placozoans.</title>
        <authorList>
            <person name="Srivastava M."/>
            <person name="Begovic E."/>
            <person name="Chapman J."/>
            <person name="Putnam N.H."/>
            <person name="Hellsten U."/>
            <person name="Kawashima T."/>
            <person name="Kuo A."/>
            <person name="Mitros T."/>
            <person name="Salamov A."/>
            <person name="Carpenter M.L."/>
            <person name="Signorovitch A.Y."/>
            <person name="Moreno M.A."/>
            <person name="Kamm K."/>
            <person name="Grimwood J."/>
            <person name="Schmutz J."/>
            <person name="Shapiro H."/>
            <person name="Grigoriev I.V."/>
            <person name="Buss L.W."/>
            <person name="Schierwater B."/>
            <person name="Dellaporta S.L."/>
            <person name="Rokhsar D.S."/>
        </authorList>
    </citation>
    <scope>NUCLEOTIDE SEQUENCE [LARGE SCALE GENOMIC DNA]</scope>
    <source>
        <strain evidence="15 16">Grell-BS-1999</strain>
    </source>
</reference>
<feature type="active site" description="Proton donor" evidence="8 10">
    <location>
        <position position="163"/>
    </location>
</feature>
<feature type="compositionally biased region" description="Basic and acidic residues" evidence="13">
    <location>
        <begin position="344"/>
        <end position="358"/>
    </location>
</feature>
<keyword evidence="6 7" id="KW-0788">Thiol protease</keyword>
<dbReference type="KEGG" id="tad:TRIADDRAFT_50992"/>
<gene>
    <name evidence="15" type="ORF">TRIADDRAFT_50992</name>
</gene>
<dbReference type="GO" id="GO:0005737">
    <property type="term" value="C:cytoplasm"/>
    <property type="evidence" value="ECO:0000318"/>
    <property type="project" value="GO_Central"/>
</dbReference>
<dbReference type="PhylomeDB" id="B3SA37"/>
<dbReference type="Gene3D" id="1.20.58.860">
    <property type="match status" value="1"/>
</dbReference>